<evidence type="ECO:0000256" key="6">
    <source>
        <dbReference type="ARBA" id="ARBA00022989"/>
    </source>
</evidence>
<keyword evidence="3 8" id="KW-0813">Transport</keyword>
<evidence type="ECO:0000256" key="1">
    <source>
        <dbReference type="ARBA" id="ARBA00004651"/>
    </source>
</evidence>
<protein>
    <recommendedName>
        <fullName evidence="12">Aquaporin</fullName>
    </recommendedName>
</protein>
<keyword evidence="7 9" id="KW-0472">Membrane</keyword>
<keyword evidence="11" id="KW-1185">Reference proteome</keyword>
<evidence type="ECO:0000256" key="4">
    <source>
        <dbReference type="ARBA" id="ARBA00022475"/>
    </source>
</evidence>
<dbReference type="Pfam" id="PF00230">
    <property type="entry name" value="MIP"/>
    <property type="match status" value="1"/>
</dbReference>
<dbReference type="Proteomes" id="UP000187209">
    <property type="component" value="Unassembled WGS sequence"/>
</dbReference>
<keyword evidence="5 8" id="KW-0812">Transmembrane</keyword>
<evidence type="ECO:0000256" key="5">
    <source>
        <dbReference type="ARBA" id="ARBA00022692"/>
    </source>
</evidence>
<proteinExistence type="inferred from homology"/>
<dbReference type="GO" id="GO:0015250">
    <property type="term" value="F:water channel activity"/>
    <property type="evidence" value="ECO:0007669"/>
    <property type="project" value="TreeGrafter"/>
</dbReference>
<dbReference type="PANTHER" id="PTHR19139:SF199">
    <property type="entry name" value="MIP17260P"/>
    <property type="match status" value="1"/>
</dbReference>
<feature type="transmembrane region" description="Helical" evidence="9">
    <location>
        <begin position="148"/>
        <end position="178"/>
    </location>
</feature>
<gene>
    <name evidence="10" type="ORF">SteCoe_16852</name>
</gene>
<dbReference type="InterPro" id="IPR022357">
    <property type="entry name" value="MIP_CS"/>
</dbReference>
<dbReference type="GO" id="GO:0005886">
    <property type="term" value="C:plasma membrane"/>
    <property type="evidence" value="ECO:0007669"/>
    <property type="project" value="UniProtKB-SubCell"/>
</dbReference>
<comment type="caution">
    <text evidence="10">The sequence shown here is derived from an EMBL/GenBank/DDBJ whole genome shotgun (WGS) entry which is preliminary data.</text>
</comment>
<dbReference type="EMBL" id="MPUH01000340">
    <property type="protein sequence ID" value="OMJ82443.1"/>
    <property type="molecule type" value="Genomic_DNA"/>
</dbReference>
<evidence type="ECO:0000313" key="11">
    <source>
        <dbReference type="Proteomes" id="UP000187209"/>
    </source>
</evidence>
<accession>A0A1R2C093</accession>
<feature type="transmembrane region" description="Helical" evidence="9">
    <location>
        <begin position="198"/>
        <end position="219"/>
    </location>
</feature>
<dbReference type="InterPro" id="IPR034294">
    <property type="entry name" value="Aquaporin_transptr"/>
</dbReference>
<evidence type="ECO:0000313" key="10">
    <source>
        <dbReference type="EMBL" id="OMJ82443.1"/>
    </source>
</evidence>
<evidence type="ECO:0000256" key="8">
    <source>
        <dbReference type="RuleBase" id="RU000477"/>
    </source>
</evidence>
<dbReference type="InterPro" id="IPR023271">
    <property type="entry name" value="Aquaporin-like"/>
</dbReference>
<keyword evidence="4" id="KW-1003">Cell membrane</keyword>
<keyword evidence="6 9" id="KW-1133">Transmembrane helix</keyword>
<organism evidence="10 11">
    <name type="scientific">Stentor coeruleus</name>
    <dbReference type="NCBI Taxonomy" id="5963"/>
    <lineage>
        <taxon>Eukaryota</taxon>
        <taxon>Sar</taxon>
        <taxon>Alveolata</taxon>
        <taxon>Ciliophora</taxon>
        <taxon>Postciliodesmatophora</taxon>
        <taxon>Heterotrichea</taxon>
        <taxon>Heterotrichida</taxon>
        <taxon>Stentoridae</taxon>
        <taxon>Stentor</taxon>
    </lineage>
</organism>
<reference evidence="10 11" key="1">
    <citation type="submission" date="2016-11" db="EMBL/GenBank/DDBJ databases">
        <title>The macronuclear genome of Stentor coeruleus: a giant cell with tiny introns.</title>
        <authorList>
            <person name="Slabodnick M."/>
            <person name="Ruby J.G."/>
            <person name="Reiff S.B."/>
            <person name="Swart E.C."/>
            <person name="Gosai S."/>
            <person name="Prabakaran S."/>
            <person name="Witkowska E."/>
            <person name="Larue G.E."/>
            <person name="Fisher S."/>
            <person name="Freeman R.M."/>
            <person name="Gunawardena J."/>
            <person name="Chu W."/>
            <person name="Stover N.A."/>
            <person name="Gregory B.D."/>
            <person name="Nowacki M."/>
            <person name="Derisi J."/>
            <person name="Roy S.W."/>
            <person name="Marshall W.F."/>
            <person name="Sood P."/>
        </authorList>
    </citation>
    <scope>NUCLEOTIDE SEQUENCE [LARGE SCALE GENOMIC DNA]</scope>
    <source>
        <strain evidence="10">WM001</strain>
    </source>
</reference>
<evidence type="ECO:0008006" key="12">
    <source>
        <dbReference type="Google" id="ProtNLM"/>
    </source>
</evidence>
<dbReference type="InterPro" id="IPR000425">
    <property type="entry name" value="MIP"/>
</dbReference>
<dbReference type="PANTHER" id="PTHR19139">
    <property type="entry name" value="AQUAPORIN TRANSPORTER"/>
    <property type="match status" value="1"/>
</dbReference>
<comment type="similarity">
    <text evidence="2 8">Belongs to the MIP/aquaporin (TC 1.A.8) family.</text>
</comment>
<sequence>MWRRLLAEAVGTFLFTLSISVSHFSIFDVPGTYYSAYAVAGSVVMFMMMTGFTSGAHFNPAITIGYLVRHCITQKIAFSEIVEYVFYIVVQMISAIPAAYLAWGMNRFAMFFDLPIDATTADAFFAELVYSTLIVGCALMIGQMNDSIIIGTVGLGSAYFGGILAVGLISGGCFNPAVGLAVNIAHSTAHGTHMDRTWLYIVAPALGGAIAGVLNCIFVEELKAQKKRNSVHAEDS</sequence>
<comment type="subcellular location">
    <subcellularLocation>
        <location evidence="1">Cell membrane</location>
        <topology evidence="1">Multi-pass membrane protein</topology>
    </subcellularLocation>
</comment>
<name>A0A1R2C093_9CILI</name>
<dbReference type="AlphaFoldDB" id="A0A1R2C093"/>
<dbReference type="OrthoDB" id="3222at2759"/>
<evidence type="ECO:0000256" key="2">
    <source>
        <dbReference type="ARBA" id="ARBA00006175"/>
    </source>
</evidence>
<dbReference type="PROSITE" id="PS00221">
    <property type="entry name" value="MIP"/>
    <property type="match status" value="1"/>
</dbReference>
<evidence type="ECO:0000256" key="7">
    <source>
        <dbReference type="ARBA" id="ARBA00023136"/>
    </source>
</evidence>
<feature type="transmembrane region" description="Helical" evidence="9">
    <location>
        <begin position="123"/>
        <end position="141"/>
    </location>
</feature>
<evidence type="ECO:0000256" key="3">
    <source>
        <dbReference type="ARBA" id="ARBA00022448"/>
    </source>
</evidence>
<feature type="transmembrane region" description="Helical" evidence="9">
    <location>
        <begin position="34"/>
        <end position="52"/>
    </location>
</feature>
<dbReference type="PRINTS" id="PR00783">
    <property type="entry name" value="MINTRINSICP"/>
</dbReference>
<dbReference type="SUPFAM" id="SSF81338">
    <property type="entry name" value="Aquaporin-like"/>
    <property type="match status" value="1"/>
</dbReference>
<feature type="transmembrane region" description="Helical" evidence="9">
    <location>
        <begin position="84"/>
        <end position="103"/>
    </location>
</feature>
<dbReference type="Gene3D" id="1.20.1080.10">
    <property type="entry name" value="Glycerol uptake facilitator protein"/>
    <property type="match status" value="1"/>
</dbReference>
<evidence type="ECO:0000256" key="9">
    <source>
        <dbReference type="SAM" id="Phobius"/>
    </source>
</evidence>